<keyword evidence="10" id="KW-1133">Transmembrane helix</keyword>
<sequence length="487" mass="53706">MTSTPPTPVADSMPVLGDETSVLGAWCAIGVPCLLLGLSATVGGAFLFGDARPAILVWAACCVGLMLSAWRLKRQQQQASACIRRPELRNLLNSGMGVFSGIVDETRSLLNQREAELLNLLEARNRLEARAHLLKTQLSRLERALCEAREAVLIVDSKAVVQYRNATADRLFASCAGDLPDVLREHLLHAQQRRAAADHRVDELVILTADGEQPFRVRLTLLADVDHRAGHAVVWLESICVERAERNRHAEFVASVCHELKTPLAGIRAYTELLQDGEIDDPQNQQETLSYINDQVDRLTRLVNNMLNFARIESGVIKVQREDCDLNSVLKSALETVQPAVQEKRQSLTAELSELYLPVHVDRDLFGQAIINLLSNAVKYTPCQGRISIRSRMDESSAVIEVRDSGVGIPEASLSRLFDRFYRVPENAQVAPGTGLGLALVKYIVTSLHEGSLSVQSQVNQGSTFVVTIPLGHRQTVRRRPLTLAAN</sequence>
<dbReference type="PROSITE" id="PS50109">
    <property type="entry name" value="HIS_KIN"/>
    <property type="match status" value="1"/>
</dbReference>
<keyword evidence="3" id="KW-0597">Phosphoprotein</keyword>
<protein>
    <recommendedName>
        <fullName evidence="2">histidine kinase</fullName>
        <ecNumber evidence="2">2.7.13.3</ecNumber>
    </recommendedName>
</protein>
<dbReference type="CDD" id="cd00082">
    <property type="entry name" value="HisKA"/>
    <property type="match status" value="1"/>
</dbReference>
<keyword evidence="5" id="KW-0547">Nucleotide-binding</keyword>
<dbReference type="CDD" id="cd00075">
    <property type="entry name" value="HATPase"/>
    <property type="match status" value="1"/>
</dbReference>
<dbReference type="PRINTS" id="PR00344">
    <property type="entry name" value="BCTRLSENSOR"/>
</dbReference>
<dbReference type="InterPro" id="IPR036890">
    <property type="entry name" value="HATPase_C_sf"/>
</dbReference>
<dbReference type="PANTHER" id="PTHR43711">
    <property type="entry name" value="TWO-COMPONENT HISTIDINE KINASE"/>
    <property type="match status" value="1"/>
</dbReference>
<dbReference type="Gene3D" id="1.10.287.130">
    <property type="match status" value="1"/>
</dbReference>
<dbReference type="FunFam" id="3.30.565.10:FF:000037">
    <property type="entry name" value="Hybrid sensor histidine kinase/response regulator"/>
    <property type="match status" value="1"/>
</dbReference>
<proteinExistence type="predicted"/>
<dbReference type="EMBL" id="DSOK01000269">
    <property type="protein sequence ID" value="HEN15697.1"/>
    <property type="molecule type" value="Genomic_DNA"/>
</dbReference>
<evidence type="ECO:0000256" key="8">
    <source>
        <dbReference type="ARBA" id="ARBA00023012"/>
    </source>
</evidence>
<dbReference type="Pfam" id="PF02518">
    <property type="entry name" value="HATPase_c"/>
    <property type="match status" value="1"/>
</dbReference>
<dbReference type="FunFam" id="1.10.287.130:FF:000001">
    <property type="entry name" value="Two-component sensor histidine kinase"/>
    <property type="match status" value="1"/>
</dbReference>
<accession>A0A7C2PHD4</accession>
<dbReference type="SUPFAM" id="SSF47384">
    <property type="entry name" value="Homodimeric domain of signal transducing histidine kinase"/>
    <property type="match status" value="1"/>
</dbReference>
<evidence type="ECO:0000256" key="2">
    <source>
        <dbReference type="ARBA" id="ARBA00012438"/>
    </source>
</evidence>
<keyword evidence="8" id="KW-0902">Two-component regulatory system</keyword>
<dbReference type="EC" id="2.7.13.3" evidence="2"/>
<dbReference type="InterPro" id="IPR005467">
    <property type="entry name" value="His_kinase_dom"/>
</dbReference>
<keyword evidence="7" id="KW-0067">ATP-binding</keyword>
<evidence type="ECO:0000256" key="4">
    <source>
        <dbReference type="ARBA" id="ARBA00022679"/>
    </source>
</evidence>
<evidence type="ECO:0000256" key="9">
    <source>
        <dbReference type="SAM" id="Coils"/>
    </source>
</evidence>
<dbReference type="InterPro" id="IPR004358">
    <property type="entry name" value="Sig_transdc_His_kin-like_C"/>
</dbReference>
<feature type="domain" description="Histidine kinase" evidence="11">
    <location>
        <begin position="255"/>
        <end position="473"/>
    </location>
</feature>
<evidence type="ECO:0000259" key="11">
    <source>
        <dbReference type="PROSITE" id="PS50109"/>
    </source>
</evidence>
<dbReference type="PANTHER" id="PTHR43711:SF1">
    <property type="entry name" value="HISTIDINE KINASE 1"/>
    <property type="match status" value="1"/>
</dbReference>
<reference evidence="12" key="1">
    <citation type="journal article" date="2020" name="mSystems">
        <title>Genome- and Community-Level Interaction Insights into Carbon Utilization and Element Cycling Functions of Hydrothermarchaeota in Hydrothermal Sediment.</title>
        <authorList>
            <person name="Zhou Z."/>
            <person name="Liu Y."/>
            <person name="Xu W."/>
            <person name="Pan J."/>
            <person name="Luo Z.H."/>
            <person name="Li M."/>
        </authorList>
    </citation>
    <scope>NUCLEOTIDE SEQUENCE [LARGE SCALE GENOMIC DNA]</scope>
    <source>
        <strain evidence="12">SpSt-339</strain>
    </source>
</reference>
<dbReference type="SMART" id="SM00388">
    <property type="entry name" value="HisKA"/>
    <property type="match status" value="1"/>
</dbReference>
<keyword evidence="9" id="KW-0175">Coiled coil</keyword>
<dbReference type="InterPro" id="IPR050736">
    <property type="entry name" value="Sensor_HK_Regulatory"/>
</dbReference>
<dbReference type="GO" id="GO:0005524">
    <property type="term" value="F:ATP binding"/>
    <property type="evidence" value="ECO:0007669"/>
    <property type="project" value="UniProtKB-KW"/>
</dbReference>
<keyword evidence="10" id="KW-0812">Transmembrane</keyword>
<dbReference type="AlphaFoldDB" id="A0A7C2PHD4"/>
<gene>
    <name evidence="12" type="ORF">ENQ76_09555</name>
</gene>
<dbReference type="InterPro" id="IPR003594">
    <property type="entry name" value="HATPase_dom"/>
</dbReference>
<feature type="transmembrane region" description="Helical" evidence="10">
    <location>
        <begin position="55"/>
        <end position="72"/>
    </location>
</feature>
<dbReference type="GO" id="GO:0000155">
    <property type="term" value="F:phosphorelay sensor kinase activity"/>
    <property type="evidence" value="ECO:0007669"/>
    <property type="project" value="InterPro"/>
</dbReference>
<dbReference type="InterPro" id="IPR003661">
    <property type="entry name" value="HisK_dim/P_dom"/>
</dbReference>
<evidence type="ECO:0000256" key="6">
    <source>
        <dbReference type="ARBA" id="ARBA00022777"/>
    </source>
</evidence>
<evidence type="ECO:0000256" key="1">
    <source>
        <dbReference type="ARBA" id="ARBA00000085"/>
    </source>
</evidence>
<evidence type="ECO:0000256" key="5">
    <source>
        <dbReference type="ARBA" id="ARBA00022741"/>
    </source>
</evidence>
<feature type="coiled-coil region" evidence="9">
    <location>
        <begin position="110"/>
        <end position="144"/>
    </location>
</feature>
<dbReference type="InterPro" id="IPR036097">
    <property type="entry name" value="HisK_dim/P_sf"/>
</dbReference>
<dbReference type="Gene3D" id="3.30.565.10">
    <property type="entry name" value="Histidine kinase-like ATPase, C-terminal domain"/>
    <property type="match status" value="1"/>
</dbReference>
<keyword evidence="6" id="KW-0418">Kinase</keyword>
<evidence type="ECO:0000256" key="10">
    <source>
        <dbReference type="SAM" id="Phobius"/>
    </source>
</evidence>
<organism evidence="12">
    <name type="scientific">Schlesneria paludicola</name>
    <dbReference type="NCBI Taxonomy" id="360056"/>
    <lineage>
        <taxon>Bacteria</taxon>
        <taxon>Pseudomonadati</taxon>
        <taxon>Planctomycetota</taxon>
        <taxon>Planctomycetia</taxon>
        <taxon>Planctomycetales</taxon>
        <taxon>Planctomycetaceae</taxon>
        <taxon>Schlesneria</taxon>
    </lineage>
</organism>
<evidence type="ECO:0000313" key="12">
    <source>
        <dbReference type="EMBL" id="HEN15697.1"/>
    </source>
</evidence>
<dbReference type="SMART" id="SM00387">
    <property type="entry name" value="HATPase_c"/>
    <property type="match status" value="1"/>
</dbReference>
<evidence type="ECO:0000256" key="3">
    <source>
        <dbReference type="ARBA" id="ARBA00022553"/>
    </source>
</evidence>
<dbReference type="Pfam" id="PF00512">
    <property type="entry name" value="HisKA"/>
    <property type="match status" value="1"/>
</dbReference>
<comment type="catalytic activity">
    <reaction evidence="1">
        <text>ATP + protein L-histidine = ADP + protein N-phospho-L-histidine.</text>
        <dbReference type="EC" id="2.7.13.3"/>
    </reaction>
</comment>
<feature type="transmembrane region" description="Helical" evidence="10">
    <location>
        <begin position="23"/>
        <end position="48"/>
    </location>
</feature>
<keyword evidence="10" id="KW-0472">Membrane</keyword>
<comment type="caution">
    <text evidence="12">The sequence shown here is derived from an EMBL/GenBank/DDBJ whole genome shotgun (WGS) entry which is preliminary data.</text>
</comment>
<keyword evidence="4" id="KW-0808">Transferase</keyword>
<evidence type="ECO:0000256" key="7">
    <source>
        <dbReference type="ARBA" id="ARBA00022840"/>
    </source>
</evidence>
<dbReference type="SUPFAM" id="SSF55874">
    <property type="entry name" value="ATPase domain of HSP90 chaperone/DNA topoisomerase II/histidine kinase"/>
    <property type="match status" value="1"/>
</dbReference>
<name>A0A7C2PHD4_9PLAN</name>